<evidence type="ECO:0000313" key="2">
    <source>
        <dbReference type="EMBL" id="OJS98355.1"/>
    </source>
</evidence>
<keyword evidence="3" id="KW-1185">Reference proteome</keyword>
<protein>
    <submittedName>
        <fullName evidence="2">HicB family protein</fullName>
    </submittedName>
</protein>
<dbReference type="OrthoDB" id="9807959at2"/>
<feature type="domain" description="HicB-like antitoxin of toxin-antitoxin system" evidence="1">
    <location>
        <begin position="3"/>
        <end position="123"/>
    </location>
</feature>
<dbReference type="InterPro" id="IPR031807">
    <property type="entry name" value="HicB-like"/>
</dbReference>
<dbReference type="SUPFAM" id="SSF47598">
    <property type="entry name" value="Ribbon-helix-helix"/>
    <property type="match status" value="1"/>
</dbReference>
<reference evidence="2" key="1">
    <citation type="submission" date="2016-11" db="EMBL/GenBank/DDBJ databases">
        <title>Draft Genome Sequence of Marinobacter hydrocarbonoclasticus strain STW2, a polyaromatic aromatic hydrocarbon degrading and denitrifying bacterium from rhizosphere of Seagrass Enhalus acodoides.</title>
        <authorList>
            <person name="Ling J."/>
            <person name="Dong J."/>
        </authorList>
    </citation>
    <scope>NUCLEOTIDE SEQUENCE [LARGE SCALE GENOMIC DNA]</scope>
    <source>
        <strain evidence="2">STW2</strain>
    </source>
</reference>
<dbReference type="GO" id="GO:0006355">
    <property type="term" value="P:regulation of DNA-templated transcription"/>
    <property type="evidence" value="ECO:0007669"/>
    <property type="project" value="InterPro"/>
</dbReference>
<organism evidence="2 3">
    <name type="scientific">Marinobacter nauticus</name>
    <name type="common">Marinobacter hydrocarbonoclasticus</name>
    <name type="synonym">Marinobacter aquaeolei</name>
    <dbReference type="NCBI Taxonomy" id="2743"/>
    <lineage>
        <taxon>Bacteria</taxon>
        <taxon>Pseudomonadati</taxon>
        <taxon>Pseudomonadota</taxon>
        <taxon>Gammaproteobacteria</taxon>
        <taxon>Pseudomonadales</taxon>
        <taxon>Marinobacteraceae</taxon>
        <taxon>Marinobacter</taxon>
    </lineage>
</organism>
<accession>A0A1M2USQ4</accession>
<dbReference type="Gene3D" id="3.30.160.250">
    <property type="match status" value="1"/>
</dbReference>
<dbReference type="CDD" id="cd21631">
    <property type="entry name" value="RHH_CopG_NikR-like"/>
    <property type="match status" value="1"/>
</dbReference>
<name>A0A1M2USQ4_MARNT</name>
<dbReference type="RefSeq" id="WP_072678788.1">
    <property type="nucleotide sequence ID" value="NZ_MPKY01000004.1"/>
</dbReference>
<evidence type="ECO:0000259" key="1">
    <source>
        <dbReference type="Pfam" id="PF15919"/>
    </source>
</evidence>
<dbReference type="Proteomes" id="UP000183986">
    <property type="component" value="Unassembled WGS sequence"/>
</dbReference>
<dbReference type="EMBL" id="MPKY01000004">
    <property type="protein sequence ID" value="OJS98355.1"/>
    <property type="molecule type" value="Genomic_DNA"/>
</dbReference>
<evidence type="ECO:0000313" key="3">
    <source>
        <dbReference type="Proteomes" id="UP000183986"/>
    </source>
</evidence>
<dbReference type="InterPro" id="IPR010985">
    <property type="entry name" value="Ribbon_hlx_hlx"/>
</dbReference>
<dbReference type="InterPro" id="IPR035069">
    <property type="entry name" value="TTHA1013/TTHA0281-like"/>
</dbReference>
<dbReference type="Pfam" id="PF15919">
    <property type="entry name" value="HicB_lk_antitox"/>
    <property type="match status" value="1"/>
</dbReference>
<proteinExistence type="predicted"/>
<sequence>MLYPVYVNKGDDEHAHGAEIPDFPGCFSAADQWQELPGKIQEAIELYCEDEDMELPSPSSLDDLVNHPDYQGGLWMMVDIDVNRLKTRSVRLNVCLPEGLLRRIDEEARSRHMSRSAFLAMTARKELEAR</sequence>
<dbReference type="SUPFAM" id="SSF143100">
    <property type="entry name" value="TTHA1013/TTHA0281-like"/>
    <property type="match status" value="1"/>
</dbReference>
<comment type="caution">
    <text evidence="2">The sequence shown here is derived from an EMBL/GenBank/DDBJ whole genome shotgun (WGS) entry which is preliminary data.</text>
</comment>
<gene>
    <name evidence="2" type="ORF">BEE62_19090</name>
</gene>
<dbReference type="AlphaFoldDB" id="A0A1M2USQ4"/>